<dbReference type="InterPro" id="IPR015425">
    <property type="entry name" value="FH2_Formin"/>
</dbReference>
<dbReference type="PANTHER" id="PTHR45725:SF10">
    <property type="entry name" value="FH2 DOMAIN-CONTAINING PROTEIN"/>
    <property type="match status" value="1"/>
</dbReference>
<feature type="domain" description="PH" evidence="2">
    <location>
        <begin position="1281"/>
        <end position="1377"/>
    </location>
</feature>
<feature type="region of interest" description="Disordered" evidence="1">
    <location>
        <begin position="436"/>
        <end position="716"/>
    </location>
</feature>
<comment type="caution">
    <text evidence="4">The sequence shown here is derived from an EMBL/GenBank/DDBJ whole genome shotgun (WGS) entry which is preliminary data.</text>
</comment>
<feature type="region of interest" description="Disordered" evidence="1">
    <location>
        <begin position="762"/>
        <end position="800"/>
    </location>
</feature>
<dbReference type="InterPro" id="IPR042201">
    <property type="entry name" value="FH2_Formin_sf"/>
</dbReference>
<feature type="compositionally biased region" description="Low complexity" evidence="1">
    <location>
        <begin position="579"/>
        <end position="594"/>
    </location>
</feature>
<dbReference type="Gene3D" id="1.20.58.2220">
    <property type="entry name" value="Formin, FH2 domain"/>
    <property type="match status" value="1"/>
</dbReference>
<dbReference type="EMBL" id="CALNXK010000053">
    <property type="protein sequence ID" value="CAH3133601.1"/>
    <property type="molecule type" value="Genomic_DNA"/>
</dbReference>
<dbReference type="SMART" id="SM00233">
    <property type="entry name" value="PH"/>
    <property type="match status" value="2"/>
</dbReference>
<name>A0ABN8P819_9CNID</name>
<evidence type="ECO:0000259" key="2">
    <source>
        <dbReference type="PROSITE" id="PS50003"/>
    </source>
</evidence>
<feature type="compositionally biased region" description="Basic and acidic residues" evidence="1">
    <location>
        <begin position="696"/>
        <end position="710"/>
    </location>
</feature>
<proteinExistence type="predicted"/>
<feature type="compositionally biased region" description="Pro residues" evidence="1">
    <location>
        <begin position="777"/>
        <end position="794"/>
    </location>
</feature>
<evidence type="ECO:0000313" key="5">
    <source>
        <dbReference type="Proteomes" id="UP001159405"/>
    </source>
</evidence>
<dbReference type="Gene3D" id="2.30.29.30">
    <property type="entry name" value="Pleckstrin-homology domain (PH domain)/Phosphotyrosine-binding domain (PTB)"/>
    <property type="match status" value="2"/>
</dbReference>
<dbReference type="SMART" id="SM00498">
    <property type="entry name" value="FH2"/>
    <property type="match status" value="1"/>
</dbReference>
<sequence length="1380" mass="153111">MSHKWHEDSTRHNVQANSDYSEVSDVHRSLTGFSGGGGVQQHAIASPRTSKKRSFLQSFNKGPQRKGTIITRPLNHDAMPEESFEEAKEGDAERIRIMKMVKEGLLSVEEAMEQAKTLGVMASTEPVGDENSEEKIFNFGVYKYGRDKTSLSRRILQFDFQEKVLCIIQKGNRNKKFAFTDLRGFDSEDGVRFYIYFDSDYELDADSVEEKNKICHLLESIVQQNQGDQPDGEFVAPSLDTARIIKEGQIEKKGHSAAFMMWPRRWLRVQQGELSYFKLGEENQTALNIVKLGPGLAEVKSIDYNSFVIITSKKEYSFRVLNLNNVGDNAVEKERDAWIEAITEASQLNFRKSRAVSLHDEQALTTSVAEQEQFLKDVVRTLQRELEQLASVLSVVNAPIQATVQVKKVKDVVRNLDSQVKTGVLSWTMRQVLQSRKDSLREGSTTIPQPRKESLKGSNSGLTPVFGASPPRRKDSDKLPGLPVQIDDGYEAVQMSQRPSKPISTLSTPTDNSSSEYFTRPSRPKKPKGSSDATASSNDSTSQQAAPPVRPGRGGSSSSNAYETVEIFPSKRGGKDTSSDSSSTSSLSSSSSSKPPRPPKPGSVSETQDDDSSSIYQEPPAPVSVTPAGDDVYDNVHIRNIPLATNTTGQGTSGTFTGTEIPQGTLQSTSGLGTFTGTTNEGAVIQNEAPSQSHSVDPKKEEATDGKLELDSGGMGCTNIQKAMEERRQILMETETKEGVVLLSVQKPKEESTDRFEKYAAEENGDSDATRSASGSIPPPPPPLPGGIPPPPPLAMDGVPGRSVAVQSRVKLRPFFWNKVPTQLVSSSLWTRASDRTKSINLELLEEMFQIEEKEKAINPVQTKPTAKTLLDPKRAQNLGIFLSGFKLSAKEIDEKLSVFREEDGALPMDHVIALKRFLPSTEEAEMYKNYKDDPSSLVPEDQFMMKLCEIKDLEKRLDLLLVVMEFPGQFEDLAPNVNNLLQACQELNNSKNFLLVLEYVLSIGNILNSGSNRGAAYGFRLHSLPKLADIRGNNKRYTLLKFLILQLEQCSPDALNFPDELKSVPKAAACSSKALFAEVEVMKKDLLKIKKHSSDLFLKRSETNSQDVKLHNDVETFVTEYEEKLNDLCDKCKQMKQIYNKVLVSFGEPQSSDSEELFGAISTFIGQFRKAMKETQQGSKRNKGFKLEGLKEAVEKRQKPAEDSISVSTVDSLSSTISDRDDVDAGKTNWNQQASERNRNVILDLKPSKVEAKANGPPPVIHKQLSIKSPPKPPVRAGPKPTKQGFLDKLSGGKHKAPKWDNRYFELTETGYLYYYKKPDGGKPINSIYLRGCPVEIDQNDSCIIIVKSDERDWNLKAVNPGEASAWKDALSFYTDKQN</sequence>
<dbReference type="InterPro" id="IPR001849">
    <property type="entry name" value="PH_domain"/>
</dbReference>
<dbReference type="Pfam" id="PF00169">
    <property type="entry name" value="PH"/>
    <property type="match status" value="1"/>
</dbReference>
<accession>A0ABN8P819</accession>
<feature type="compositionally biased region" description="Low complexity" evidence="1">
    <location>
        <begin position="530"/>
        <end position="547"/>
    </location>
</feature>
<evidence type="ECO:0000313" key="4">
    <source>
        <dbReference type="EMBL" id="CAH3133601.1"/>
    </source>
</evidence>
<dbReference type="SUPFAM" id="SSF50729">
    <property type="entry name" value="PH domain-like"/>
    <property type="match status" value="2"/>
</dbReference>
<feature type="compositionally biased region" description="Low complexity" evidence="1">
    <location>
        <begin position="645"/>
        <end position="679"/>
    </location>
</feature>
<dbReference type="PANTHER" id="PTHR45725">
    <property type="entry name" value="FORMIN HOMOLOGY 2 FAMILY MEMBER"/>
    <property type="match status" value="1"/>
</dbReference>
<feature type="compositionally biased region" description="Polar residues" evidence="1">
    <location>
        <begin position="12"/>
        <end position="21"/>
    </location>
</feature>
<feature type="domain" description="PH" evidence="2">
    <location>
        <begin position="243"/>
        <end position="347"/>
    </location>
</feature>
<dbReference type="InterPro" id="IPR051425">
    <property type="entry name" value="Formin_Homology"/>
</dbReference>
<dbReference type="CDD" id="cd00821">
    <property type="entry name" value="PH"/>
    <property type="match status" value="1"/>
</dbReference>
<feature type="compositionally biased region" description="Basic and acidic residues" evidence="1">
    <location>
        <begin position="1194"/>
        <end position="1203"/>
    </location>
</feature>
<dbReference type="Proteomes" id="UP001159405">
    <property type="component" value="Unassembled WGS sequence"/>
</dbReference>
<evidence type="ECO:0000256" key="1">
    <source>
        <dbReference type="SAM" id="MobiDB-lite"/>
    </source>
</evidence>
<feature type="compositionally biased region" description="Polar residues" evidence="1">
    <location>
        <begin position="494"/>
        <end position="517"/>
    </location>
</feature>
<protein>
    <submittedName>
        <fullName evidence="4">Uncharacterized protein</fullName>
    </submittedName>
</protein>
<dbReference type="InterPro" id="IPR011993">
    <property type="entry name" value="PH-like_dom_sf"/>
</dbReference>
<dbReference type="SUPFAM" id="SSF101447">
    <property type="entry name" value="Formin homology 2 domain (FH2 domain)"/>
    <property type="match status" value="1"/>
</dbReference>
<gene>
    <name evidence="4" type="ORF">PLOB_00036964</name>
</gene>
<feature type="compositionally biased region" description="Low complexity" evidence="1">
    <location>
        <begin position="1204"/>
        <end position="1218"/>
    </location>
</feature>
<dbReference type="PROSITE" id="PS51444">
    <property type="entry name" value="FH2"/>
    <property type="match status" value="1"/>
</dbReference>
<feature type="domain" description="FH2" evidence="3">
    <location>
        <begin position="802"/>
        <end position="1197"/>
    </location>
</feature>
<feature type="region of interest" description="Disordered" evidence="1">
    <location>
        <begin position="1194"/>
        <end position="1295"/>
    </location>
</feature>
<reference evidence="4 5" key="1">
    <citation type="submission" date="2022-05" db="EMBL/GenBank/DDBJ databases">
        <authorList>
            <consortium name="Genoscope - CEA"/>
            <person name="William W."/>
        </authorList>
    </citation>
    <scope>NUCLEOTIDE SEQUENCE [LARGE SCALE GENOMIC DNA]</scope>
</reference>
<keyword evidence="5" id="KW-1185">Reference proteome</keyword>
<dbReference type="Pfam" id="PF02181">
    <property type="entry name" value="FH2"/>
    <property type="match status" value="1"/>
</dbReference>
<feature type="region of interest" description="Disordered" evidence="1">
    <location>
        <begin position="1"/>
        <end position="68"/>
    </location>
</feature>
<evidence type="ECO:0000259" key="3">
    <source>
        <dbReference type="PROSITE" id="PS51444"/>
    </source>
</evidence>
<feature type="compositionally biased region" description="Basic and acidic residues" evidence="1">
    <location>
        <begin position="1"/>
        <end position="11"/>
    </location>
</feature>
<organism evidence="4 5">
    <name type="scientific">Porites lobata</name>
    <dbReference type="NCBI Taxonomy" id="104759"/>
    <lineage>
        <taxon>Eukaryota</taxon>
        <taxon>Metazoa</taxon>
        <taxon>Cnidaria</taxon>
        <taxon>Anthozoa</taxon>
        <taxon>Hexacorallia</taxon>
        <taxon>Scleractinia</taxon>
        <taxon>Fungiina</taxon>
        <taxon>Poritidae</taxon>
        <taxon>Porites</taxon>
    </lineage>
</organism>
<dbReference type="PROSITE" id="PS50003">
    <property type="entry name" value="PH_DOMAIN"/>
    <property type="match status" value="2"/>
</dbReference>